<keyword evidence="5 7" id="KW-1133">Transmembrane helix</keyword>
<feature type="transmembrane region" description="Helical" evidence="7">
    <location>
        <begin position="611"/>
        <end position="630"/>
    </location>
</feature>
<proteinExistence type="inferred from homology"/>
<dbReference type="EMBL" id="JADCNM010000005">
    <property type="protein sequence ID" value="KAG0483901.1"/>
    <property type="molecule type" value="Genomic_DNA"/>
</dbReference>
<feature type="transmembrane region" description="Helical" evidence="7">
    <location>
        <begin position="21"/>
        <end position="44"/>
    </location>
</feature>
<dbReference type="PANTHER" id="PTHR10332">
    <property type="entry name" value="EQUILIBRATIVE NUCLEOSIDE TRANSPORTER"/>
    <property type="match status" value="1"/>
</dbReference>
<feature type="transmembrane region" description="Helical" evidence="7">
    <location>
        <begin position="300"/>
        <end position="320"/>
    </location>
</feature>
<dbReference type="GO" id="GO:0005337">
    <property type="term" value="F:nucleoside transmembrane transporter activity"/>
    <property type="evidence" value="ECO:0007669"/>
    <property type="project" value="InterPro"/>
</dbReference>
<dbReference type="InterPro" id="IPR002259">
    <property type="entry name" value="Eqnu_transpt"/>
</dbReference>
<evidence type="ECO:0000256" key="2">
    <source>
        <dbReference type="ARBA" id="ARBA00007965"/>
    </source>
</evidence>
<keyword evidence="6 7" id="KW-0472">Membrane</keyword>
<accession>A0A835R733</accession>
<keyword evidence="3" id="KW-0813">Transport</keyword>
<gene>
    <name evidence="8" type="ORF">HPP92_011985</name>
</gene>
<evidence type="ECO:0000256" key="1">
    <source>
        <dbReference type="ARBA" id="ARBA00004141"/>
    </source>
</evidence>
<feature type="transmembrane region" description="Helical" evidence="7">
    <location>
        <begin position="576"/>
        <end position="599"/>
    </location>
</feature>
<dbReference type="GO" id="GO:0005886">
    <property type="term" value="C:plasma membrane"/>
    <property type="evidence" value="ECO:0007669"/>
    <property type="project" value="TreeGrafter"/>
</dbReference>
<protein>
    <submittedName>
        <fullName evidence="8">Uncharacterized protein</fullName>
    </submittedName>
</protein>
<evidence type="ECO:0000256" key="4">
    <source>
        <dbReference type="ARBA" id="ARBA00022692"/>
    </source>
</evidence>
<name>A0A835R733_VANPL</name>
<dbReference type="AlphaFoldDB" id="A0A835R733"/>
<feature type="transmembrane region" description="Helical" evidence="7">
    <location>
        <begin position="151"/>
        <end position="169"/>
    </location>
</feature>
<feature type="transmembrane region" description="Helical" evidence="7">
    <location>
        <begin position="332"/>
        <end position="351"/>
    </location>
</feature>
<reference evidence="8 9" key="1">
    <citation type="journal article" date="2020" name="Nat. Food">
        <title>A phased Vanilla planifolia genome enables genetic improvement of flavour and production.</title>
        <authorList>
            <person name="Hasing T."/>
            <person name="Tang H."/>
            <person name="Brym M."/>
            <person name="Khazi F."/>
            <person name="Huang T."/>
            <person name="Chambers A.H."/>
        </authorList>
    </citation>
    <scope>NUCLEOTIDE SEQUENCE [LARGE SCALE GENOMIC DNA]</scope>
    <source>
        <tissue evidence="8">Leaf</tissue>
    </source>
</reference>
<evidence type="ECO:0000256" key="3">
    <source>
        <dbReference type="ARBA" id="ARBA00022448"/>
    </source>
</evidence>
<feature type="transmembrane region" description="Helical" evidence="7">
    <location>
        <begin position="397"/>
        <end position="417"/>
    </location>
</feature>
<dbReference type="PANTHER" id="PTHR10332:SF30">
    <property type="entry name" value="EQUILIBRATIVE NUCLEOTIDE TRANSPORTER 2"/>
    <property type="match status" value="1"/>
</dbReference>
<evidence type="ECO:0000256" key="6">
    <source>
        <dbReference type="ARBA" id="ARBA00023136"/>
    </source>
</evidence>
<evidence type="ECO:0000313" key="8">
    <source>
        <dbReference type="EMBL" id="KAG0483901.1"/>
    </source>
</evidence>
<sequence length="631" mass="68790">MSFNTQNEVSAGEKGKTLANFVCLLLGNGSLIAWSSMSTIVDYYAALFPRYHPTRVFTLIYVSFSFATCALLTYNEANLNTRRRNIFGYTLFSVTTMLMITIDLATSGSAGMGVFLAICTTSAVCGVADALVQGGMVGELCLMSPSFMQSFLAGVAMSGTLTSALRLITKASFGGSLRKGALMFFTISSVFEFFCVLLYAYVFPKLPIVKFYRLKAAAEGSKTVYADLAAAKSQMMDRPEAGEYTTDNEDPQQLSRLTTGQLLMKNLDYCLDLYLTYTITFSIVPGFLSEDTGNHSLGPWYALVLLSMYNALDLIGRYAPLIKYLKIESRKFLMFASLSRILFIPAFYFTVMHGKQGWMIMLSSLIGLTKGHLTVCVLTTAPKDYKVDLATSGRGGIVVFLAICIITAACGVADAFVQGGMVGDLSFMNPTLMQAAAEGSKTVYADLAAAKSQVMDRSEAGECTTDNEDPQQSSRLTTGQLLMKNLDYCFDLYLTYTVTFSIVPGFLSEDTGNHSLGSWYALVLLSMYNVTDLIGRYTPLIDYVKIESRKVLMLACISRFLFVPAFYFAAKHGEQGWMIMLTSLIGLTKGHLTVCVLTAAPKGYRGPEANALGNLLIVFLQGGLLSGVSLD</sequence>
<feature type="transmembrane region" description="Helical" evidence="7">
    <location>
        <begin position="86"/>
        <end position="106"/>
    </location>
</feature>
<organism evidence="8 9">
    <name type="scientific">Vanilla planifolia</name>
    <name type="common">Vanilla</name>
    <dbReference type="NCBI Taxonomy" id="51239"/>
    <lineage>
        <taxon>Eukaryota</taxon>
        <taxon>Viridiplantae</taxon>
        <taxon>Streptophyta</taxon>
        <taxon>Embryophyta</taxon>
        <taxon>Tracheophyta</taxon>
        <taxon>Spermatophyta</taxon>
        <taxon>Magnoliopsida</taxon>
        <taxon>Liliopsida</taxon>
        <taxon>Asparagales</taxon>
        <taxon>Orchidaceae</taxon>
        <taxon>Vanilloideae</taxon>
        <taxon>Vanilleae</taxon>
        <taxon>Vanilla</taxon>
    </lineage>
</organism>
<comment type="caution">
    <text evidence="8">The sequence shown here is derived from an EMBL/GenBank/DDBJ whole genome shotgun (WGS) entry which is preliminary data.</text>
</comment>
<feature type="transmembrane region" description="Helical" evidence="7">
    <location>
        <begin position="551"/>
        <end position="570"/>
    </location>
</feature>
<dbReference type="OrthoDB" id="1856718at2759"/>
<dbReference type="Proteomes" id="UP000639772">
    <property type="component" value="Unassembled WGS sequence"/>
</dbReference>
<feature type="transmembrane region" description="Helical" evidence="7">
    <location>
        <begin position="56"/>
        <end position="74"/>
    </location>
</feature>
<dbReference type="Pfam" id="PF01733">
    <property type="entry name" value="Nucleoside_tran"/>
    <property type="match status" value="2"/>
</dbReference>
<comment type="subcellular location">
    <subcellularLocation>
        <location evidence="1">Membrane</location>
        <topology evidence="1">Multi-pass membrane protein</topology>
    </subcellularLocation>
</comment>
<feature type="transmembrane region" description="Helical" evidence="7">
    <location>
        <begin position="519"/>
        <end position="539"/>
    </location>
</feature>
<feature type="transmembrane region" description="Helical" evidence="7">
    <location>
        <begin position="181"/>
        <end position="203"/>
    </location>
</feature>
<evidence type="ECO:0000256" key="7">
    <source>
        <dbReference type="SAM" id="Phobius"/>
    </source>
</evidence>
<keyword evidence="4 7" id="KW-0812">Transmembrane</keyword>
<evidence type="ECO:0000313" key="9">
    <source>
        <dbReference type="Proteomes" id="UP000639772"/>
    </source>
</evidence>
<evidence type="ECO:0000256" key="5">
    <source>
        <dbReference type="ARBA" id="ARBA00022989"/>
    </source>
</evidence>
<comment type="similarity">
    <text evidence="2">Belongs to the SLC29A/ENT transporter (TC 2.A.57) family.</text>
</comment>